<dbReference type="PANTHER" id="PTHR47331">
    <property type="entry name" value="PHD-TYPE DOMAIN-CONTAINING PROTEIN"/>
    <property type="match status" value="1"/>
</dbReference>
<organism evidence="1 2">
    <name type="scientific">Trichonephila inaurata madagascariensis</name>
    <dbReference type="NCBI Taxonomy" id="2747483"/>
    <lineage>
        <taxon>Eukaryota</taxon>
        <taxon>Metazoa</taxon>
        <taxon>Ecdysozoa</taxon>
        <taxon>Arthropoda</taxon>
        <taxon>Chelicerata</taxon>
        <taxon>Arachnida</taxon>
        <taxon>Araneae</taxon>
        <taxon>Araneomorphae</taxon>
        <taxon>Entelegynae</taxon>
        <taxon>Araneoidea</taxon>
        <taxon>Nephilidae</taxon>
        <taxon>Trichonephila</taxon>
        <taxon>Trichonephila inaurata</taxon>
    </lineage>
</organism>
<gene>
    <name evidence="1" type="primary">Ocin01_19325</name>
    <name evidence="1" type="ORF">TNIN_223291</name>
</gene>
<protein>
    <submittedName>
        <fullName evidence="1">Uncharacterized protein</fullName>
    </submittedName>
</protein>
<dbReference type="AlphaFoldDB" id="A0A8X6XSB5"/>
<sequence length="329" mass="38979">MELLVKKRGPIRANFTKSYNVIMEKLNVDDPIEREIKSNFANLERIYSDLTELDNQICGFLLENSNDDKYEAEYLAVEEYSAKMTHAKIRGLEKMKKLDHCIFCEKRHKSKECYHDKKLDFEQKQEILKNKRCCFTCLNFGPQSKVCKSNVQCLLCNKRHWALMCPELPSNKMRVKTPDLEEKRDVTLSNHCAQQKKFSFKPYKLISRQEGFLKSRWWEDPQWLKLPEEDWPVTVSQCNLEEILKERKKAIVSLINSVNLDKKWYLHRFSKYTEIVRLPAWVLLFVENCRHPDKRVTSHLTVSELDAAEKVLVKIVQQETLKNENVESD</sequence>
<keyword evidence="2" id="KW-1185">Reference proteome</keyword>
<comment type="caution">
    <text evidence="1">The sequence shown here is derived from an EMBL/GenBank/DDBJ whole genome shotgun (WGS) entry which is preliminary data.</text>
</comment>
<dbReference type="PANTHER" id="PTHR47331:SF5">
    <property type="entry name" value="RIBONUCLEASE H"/>
    <property type="match status" value="1"/>
</dbReference>
<evidence type="ECO:0000313" key="1">
    <source>
        <dbReference type="EMBL" id="GFY58614.1"/>
    </source>
</evidence>
<name>A0A8X6XSB5_9ARAC</name>
<dbReference type="OrthoDB" id="6473394at2759"/>
<dbReference type="Proteomes" id="UP000886998">
    <property type="component" value="Unassembled WGS sequence"/>
</dbReference>
<accession>A0A8X6XSB5</accession>
<evidence type="ECO:0000313" key="2">
    <source>
        <dbReference type="Proteomes" id="UP000886998"/>
    </source>
</evidence>
<proteinExistence type="predicted"/>
<reference evidence="1" key="1">
    <citation type="submission" date="2020-08" db="EMBL/GenBank/DDBJ databases">
        <title>Multicomponent nature underlies the extraordinary mechanical properties of spider dragline silk.</title>
        <authorList>
            <person name="Kono N."/>
            <person name="Nakamura H."/>
            <person name="Mori M."/>
            <person name="Yoshida Y."/>
            <person name="Ohtoshi R."/>
            <person name="Malay A.D."/>
            <person name="Moran D.A.P."/>
            <person name="Tomita M."/>
            <person name="Numata K."/>
            <person name="Arakawa K."/>
        </authorList>
    </citation>
    <scope>NUCLEOTIDE SEQUENCE</scope>
</reference>
<dbReference type="EMBL" id="BMAV01012182">
    <property type="protein sequence ID" value="GFY58614.1"/>
    <property type="molecule type" value="Genomic_DNA"/>
</dbReference>